<proteinExistence type="predicted"/>
<gene>
    <name evidence="2" type="ORF">RF11_08970</name>
</gene>
<comment type="caution">
    <text evidence="2">The sequence shown here is derived from an EMBL/GenBank/DDBJ whole genome shotgun (WGS) entry which is preliminary data.</text>
</comment>
<organism evidence="2 3">
    <name type="scientific">Thelohanellus kitauei</name>
    <name type="common">Myxosporean</name>
    <dbReference type="NCBI Taxonomy" id="669202"/>
    <lineage>
        <taxon>Eukaryota</taxon>
        <taxon>Metazoa</taxon>
        <taxon>Cnidaria</taxon>
        <taxon>Myxozoa</taxon>
        <taxon>Myxosporea</taxon>
        <taxon>Bivalvulida</taxon>
        <taxon>Platysporina</taxon>
        <taxon>Myxobolidae</taxon>
        <taxon>Thelohanellus</taxon>
    </lineage>
</organism>
<dbReference type="EMBL" id="JWZT01004873">
    <property type="protein sequence ID" value="KII62794.1"/>
    <property type="molecule type" value="Genomic_DNA"/>
</dbReference>
<keyword evidence="1" id="KW-1133">Transmembrane helix</keyword>
<name>A0A0C2MEG1_THEKT</name>
<dbReference type="Proteomes" id="UP000031668">
    <property type="component" value="Unassembled WGS sequence"/>
</dbReference>
<evidence type="ECO:0000313" key="2">
    <source>
        <dbReference type="EMBL" id="KII62794.1"/>
    </source>
</evidence>
<reference evidence="2 3" key="1">
    <citation type="journal article" date="2014" name="Genome Biol. Evol.">
        <title>The genome of the myxosporean Thelohanellus kitauei shows adaptations to nutrient acquisition within its fish host.</title>
        <authorList>
            <person name="Yang Y."/>
            <person name="Xiong J."/>
            <person name="Zhou Z."/>
            <person name="Huo F."/>
            <person name="Miao W."/>
            <person name="Ran C."/>
            <person name="Liu Y."/>
            <person name="Zhang J."/>
            <person name="Feng J."/>
            <person name="Wang M."/>
            <person name="Wang M."/>
            <person name="Wang L."/>
            <person name="Yao B."/>
        </authorList>
    </citation>
    <scope>NUCLEOTIDE SEQUENCE [LARGE SCALE GENOMIC DNA]</scope>
    <source>
        <strain evidence="2">Wuqing</strain>
    </source>
</reference>
<accession>A0A0C2MEG1</accession>
<keyword evidence="1" id="KW-0472">Membrane</keyword>
<feature type="transmembrane region" description="Helical" evidence="1">
    <location>
        <begin position="106"/>
        <end position="131"/>
    </location>
</feature>
<dbReference type="AlphaFoldDB" id="A0A0C2MEG1"/>
<sequence>MVLKLVKVFEYVILFLEFKDVTTRHNVFTFPHIDVNFCYQRTENNPLIKCNISNPKINDVIDYESNNRPQVVHHLSNIIQSRSDTPQPDYPKSGDIPRIAPHNFPIFWICIIVAILITLLYLMLILILASISTTDTFSSKDHQMKLKND</sequence>
<protein>
    <submittedName>
        <fullName evidence="2">Uncharacterized protein</fullName>
    </submittedName>
</protein>
<evidence type="ECO:0000256" key="1">
    <source>
        <dbReference type="SAM" id="Phobius"/>
    </source>
</evidence>
<keyword evidence="1" id="KW-0812">Transmembrane</keyword>
<evidence type="ECO:0000313" key="3">
    <source>
        <dbReference type="Proteomes" id="UP000031668"/>
    </source>
</evidence>
<keyword evidence="3" id="KW-1185">Reference proteome</keyword>